<dbReference type="AlphaFoldDB" id="A0A2S6BSW7"/>
<dbReference type="PANTHER" id="PTHR31145">
    <property type="entry name" value="INTEGRAL MEMBRANE PROTEIN (AFU_ORTHOLOGUE AFUA_7G01610)"/>
    <property type="match status" value="1"/>
</dbReference>
<gene>
    <name evidence="4" type="ORF">CBER1_06299</name>
</gene>
<dbReference type="PANTHER" id="PTHR31145:SF6">
    <property type="entry name" value="INTEGRAL MEMBRANE PROTEIN (AFU_ORTHOLOGUE AFUA_7G01610)"/>
    <property type="match status" value="1"/>
</dbReference>
<reference evidence="5" key="1">
    <citation type="journal article" date="2017" name="bioRxiv">
        <title>Conservation of a gene cluster reveals novel cercosporin biosynthetic mechanisms and extends production to the genus Colletotrichum.</title>
        <authorList>
            <person name="de Jonge R."/>
            <person name="Ebert M.K."/>
            <person name="Huitt-Roehl C.R."/>
            <person name="Pal P."/>
            <person name="Suttle J.C."/>
            <person name="Spanner R.E."/>
            <person name="Neubauer J.D."/>
            <person name="Jurick W.M.II."/>
            <person name="Stott K.A."/>
            <person name="Secor G.A."/>
            <person name="Thomma B.P.H.J."/>
            <person name="Van de Peer Y."/>
            <person name="Townsend C.A."/>
            <person name="Bolton M.D."/>
        </authorList>
    </citation>
    <scope>NUCLEOTIDE SEQUENCE [LARGE SCALE GENOMIC DNA]</scope>
    <source>
        <strain evidence="5">CBS538.71</strain>
    </source>
</reference>
<organism evidence="4 5">
    <name type="scientific">Cercospora berteroae</name>
    <dbReference type="NCBI Taxonomy" id="357750"/>
    <lineage>
        <taxon>Eukaryota</taxon>
        <taxon>Fungi</taxon>
        <taxon>Dikarya</taxon>
        <taxon>Ascomycota</taxon>
        <taxon>Pezizomycotina</taxon>
        <taxon>Dothideomycetes</taxon>
        <taxon>Dothideomycetidae</taxon>
        <taxon>Mycosphaerellales</taxon>
        <taxon>Mycosphaerellaceae</taxon>
        <taxon>Cercospora</taxon>
    </lineage>
</organism>
<dbReference type="STRING" id="357750.A0A2S6BSW7"/>
<evidence type="ECO:0000259" key="3">
    <source>
        <dbReference type="SMART" id="SM01320"/>
    </source>
</evidence>
<evidence type="ECO:0000313" key="4">
    <source>
        <dbReference type="EMBL" id="PPJ50566.1"/>
    </source>
</evidence>
<dbReference type="GO" id="GO:0055085">
    <property type="term" value="P:transmembrane transport"/>
    <property type="evidence" value="ECO:0007669"/>
    <property type="project" value="TreeGrafter"/>
</dbReference>
<evidence type="ECO:0000256" key="2">
    <source>
        <dbReference type="SAM" id="SignalP"/>
    </source>
</evidence>
<feature type="domain" description="ML-like" evidence="3">
    <location>
        <begin position="25"/>
        <end position="164"/>
    </location>
</feature>
<keyword evidence="5" id="KW-1185">Reference proteome</keyword>
<evidence type="ECO:0000256" key="1">
    <source>
        <dbReference type="SAM" id="MobiDB-lite"/>
    </source>
</evidence>
<accession>A0A2S6BSW7</accession>
<evidence type="ECO:0000313" key="5">
    <source>
        <dbReference type="Proteomes" id="UP000237631"/>
    </source>
</evidence>
<feature type="chain" id="PRO_5015392144" description="ML-like domain-containing protein" evidence="2">
    <location>
        <begin position="21"/>
        <end position="225"/>
    </location>
</feature>
<dbReference type="InterPro" id="IPR032800">
    <property type="entry name" value="TRP_N"/>
</dbReference>
<dbReference type="EMBL" id="PNEN01001781">
    <property type="protein sequence ID" value="PPJ50566.1"/>
    <property type="molecule type" value="Genomic_DNA"/>
</dbReference>
<protein>
    <recommendedName>
        <fullName evidence="3">ML-like domain-containing protein</fullName>
    </recommendedName>
</protein>
<dbReference type="Proteomes" id="UP000237631">
    <property type="component" value="Unassembled WGS sequence"/>
</dbReference>
<name>A0A2S6BSW7_9PEZI</name>
<dbReference type="Pfam" id="PF14558">
    <property type="entry name" value="TRP_N"/>
    <property type="match status" value="1"/>
</dbReference>
<feature type="signal peptide" evidence="2">
    <location>
        <begin position="1"/>
        <end position="20"/>
    </location>
</feature>
<dbReference type="OrthoDB" id="3649788at2759"/>
<comment type="caution">
    <text evidence="4">The sequence shown here is derived from an EMBL/GenBank/DDBJ whole genome shotgun (WGS) entry which is preliminary data.</text>
</comment>
<dbReference type="GO" id="GO:0016020">
    <property type="term" value="C:membrane"/>
    <property type="evidence" value="ECO:0007669"/>
    <property type="project" value="TreeGrafter"/>
</dbReference>
<dbReference type="SMART" id="SM01320">
    <property type="entry name" value="TRP_N"/>
    <property type="match status" value="1"/>
</dbReference>
<sequence>MARLTFLLAILATSLSFTHAQRALYSIENSTTTCVSNSSISADTFRASVTPDNNTIAYDIFGTFNYSGPVLISYIIRVNSEIVFDITEDPCLGSGTAYLCPASPGEIALSSNLMPPARNLHQIPDEVYTMMGPDANFQYVMRDEKTTYVVGCLQTNLTNDITRVANANSTETGGSGANSTENGNGTGSANETGGAQNGESGASTAYLNWTLLGSAVMALACGSVL</sequence>
<keyword evidence="2" id="KW-0732">Signal</keyword>
<proteinExistence type="predicted"/>
<dbReference type="InterPro" id="IPR040241">
    <property type="entry name" value="TRP_Flc/Pkd2-like"/>
</dbReference>
<feature type="region of interest" description="Disordered" evidence="1">
    <location>
        <begin position="167"/>
        <end position="199"/>
    </location>
</feature>